<keyword evidence="6" id="KW-0833">Ubl conjugation pathway</keyword>
<dbReference type="Pfam" id="PF22191">
    <property type="entry name" value="IBR_1"/>
    <property type="match status" value="1"/>
</dbReference>
<dbReference type="InterPro" id="IPR002867">
    <property type="entry name" value="IBR_dom"/>
</dbReference>
<keyword evidence="2" id="KW-0808">Transferase</keyword>
<organism evidence="10">
    <name type="scientific">Aphanomyces astaci</name>
    <name type="common">Crayfish plague agent</name>
    <dbReference type="NCBI Taxonomy" id="112090"/>
    <lineage>
        <taxon>Eukaryota</taxon>
        <taxon>Sar</taxon>
        <taxon>Stramenopiles</taxon>
        <taxon>Oomycota</taxon>
        <taxon>Saprolegniomycetes</taxon>
        <taxon>Saprolegniales</taxon>
        <taxon>Verrucalvaceae</taxon>
        <taxon>Aphanomyces</taxon>
    </lineage>
</organism>
<evidence type="ECO:0000259" key="9">
    <source>
        <dbReference type="PROSITE" id="PS51873"/>
    </source>
</evidence>
<dbReference type="GO" id="GO:0097039">
    <property type="term" value="P:protein linear polyubiquitination"/>
    <property type="evidence" value="ECO:0007669"/>
    <property type="project" value="TreeGrafter"/>
</dbReference>
<evidence type="ECO:0000256" key="6">
    <source>
        <dbReference type="ARBA" id="ARBA00022786"/>
    </source>
</evidence>
<dbReference type="STRING" id="112090.W4H0D3"/>
<dbReference type="GO" id="GO:0043130">
    <property type="term" value="F:ubiquitin binding"/>
    <property type="evidence" value="ECO:0007669"/>
    <property type="project" value="TreeGrafter"/>
</dbReference>
<evidence type="ECO:0000256" key="7">
    <source>
        <dbReference type="ARBA" id="ARBA00022833"/>
    </source>
</evidence>
<keyword evidence="8" id="KW-0472">Membrane</keyword>
<dbReference type="AlphaFoldDB" id="W4H0D3"/>
<evidence type="ECO:0000256" key="4">
    <source>
        <dbReference type="ARBA" id="ARBA00022737"/>
    </source>
</evidence>
<keyword evidence="3" id="KW-0479">Metal-binding</keyword>
<dbReference type="GO" id="GO:0043161">
    <property type="term" value="P:proteasome-mediated ubiquitin-dependent protein catabolic process"/>
    <property type="evidence" value="ECO:0007669"/>
    <property type="project" value="TreeGrafter"/>
</dbReference>
<dbReference type="Gene3D" id="1.20.120.1750">
    <property type="match status" value="1"/>
</dbReference>
<name>W4H0D3_APHAT</name>
<keyword evidence="4" id="KW-0677">Repeat</keyword>
<dbReference type="SMART" id="SM00647">
    <property type="entry name" value="IBR"/>
    <property type="match status" value="2"/>
</dbReference>
<evidence type="ECO:0000256" key="1">
    <source>
        <dbReference type="ARBA" id="ARBA00004906"/>
    </source>
</evidence>
<dbReference type="GeneID" id="20804908"/>
<keyword evidence="8" id="KW-1133">Transmembrane helix</keyword>
<feature type="domain" description="RING-type" evidence="9">
    <location>
        <begin position="81"/>
        <end position="354"/>
    </location>
</feature>
<dbReference type="InterPro" id="IPR051628">
    <property type="entry name" value="LUBAC_E3_Ligases"/>
</dbReference>
<dbReference type="CDD" id="cd20336">
    <property type="entry name" value="Rcat_RBR"/>
    <property type="match status" value="1"/>
</dbReference>
<dbReference type="CDD" id="cd20335">
    <property type="entry name" value="BRcat_RBR"/>
    <property type="match status" value="1"/>
</dbReference>
<evidence type="ECO:0000313" key="10">
    <source>
        <dbReference type="EMBL" id="ETV85026.1"/>
    </source>
</evidence>
<evidence type="ECO:0000256" key="2">
    <source>
        <dbReference type="ARBA" id="ARBA00022679"/>
    </source>
</evidence>
<reference evidence="10" key="1">
    <citation type="submission" date="2013-12" db="EMBL/GenBank/DDBJ databases">
        <title>The Genome Sequence of Aphanomyces astaci APO3.</title>
        <authorList>
            <consortium name="The Broad Institute Genomics Platform"/>
            <person name="Russ C."/>
            <person name="Tyler B."/>
            <person name="van West P."/>
            <person name="Dieguez-Uribeondo J."/>
            <person name="Young S.K."/>
            <person name="Zeng Q."/>
            <person name="Gargeya S."/>
            <person name="Fitzgerald M."/>
            <person name="Abouelleil A."/>
            <person name="Alvarado L."/>
            <person name="Chapman S.B."/>
            <person name="Gainer-Dewar J."/>
            <person name="Goldberg J."/>
            <person name="Griggs A."/>
            <person name="Gujja S."/>
            <person name="Hansen M."/>
            <person name="Howarth C."/>
            <person name="Imamovic A."/>
            <person name="Ireland A."/>
            <person name="Larimer J."/>
            <person name="McCowan C."/>
            <person name="Murphy C."/>
            <person name="Pearson M."/>
            <person name="Poon T.W."/>
            <person name="Priest M."/>
            <person name="Roberts A."/>
            <person name="Saif S."/>
            <person name="Shea T."/>
            <person name="Sykes S."/>
            <person name="Wortman J."/>
            <person name="Nusbaum C."/>
            <person name="Birren B."/>
        </authorList>
    </citation>
    <scope>NUCLEOTIDE SEQUENCE [LARGE SCALE GENOMIC DNA]</scope>
    <source>
        <strain evidence="10">APO3</strain>
    </source>
</reference>
<dbReference type="SUPFAM" id="SSF57850">
    <property type="entry name" value="RING/U-box"/>
    <property type="match status" value="2"/>
</dbReference>
<dbReference type="VEuPathDB" id="FungiDB:H257_02912"/>
<evidence type="ECO:0000256" key="8">
    <source>
        <dbReference type="SAM" id="Phobius"/>
    </source>
</evidence>
<accession>W4H0D3</accession>
<proteinExistence type="predicted"/>
<keyword evidence="8" id="KW-0812">Transmembrane</keyword>
<dbReference type="PANTHER" id="PTHR22770">
    <property type="entry name" value="UBIQUITIN CONJUGATING ENZYME 7 INTERACTING PROTEIN-RELATED"/>
    <property type="match status" value="1"/>
</dbReference>
<dbReference type="RefSeq" id="XP_009825044.1">
    <property type="nucleotide sequence ID" value="XM_009826742.1"/>
</dbReference>
<dbReference type="InterPro" id="IPR044066">
    <property type="entry name" value="TRIAD_supradom"/>
</dbReference>
<comment type="pathway">
    <text evidence="1">Protein modification; protein ubiquitination.</text>
</comment>
<dbReference type="EMBL" id="KI913118">
    <property type="protein sequence ID" value="ETV85026.1"/>
    <property type="molecule type" value="Genomic_DNA"/>
</dbReference>
<keyword evidence="7" id="KW-0862">Zinc</keyword>
<dbReference type="Pfam" id="PF01485">
    <property type="entry name" value="IBR"/>
    <property type="match status" value="1"/>
</dbReference>
<dbReference type="PANTHER" id="PTHR22770:SF13">
    <property type="entry name" value="RING-TYPE DOMAIN-CONTAINING PROTEIN"/>
    <property type="match status" value="1"/>
</dbReference>
<evidence type="ECO:0000256" key="5">
    <source>
        <dbReference type="ARBA" id="ARBA00022771"/>
    </source>
</evidence>
<keyword evidence="5" id="KW-0863">Zinc-finger</keyword>
<dbReference type="OrthoDB" id="10009520at2759"/>
<sequence>MTFRKSKWSNDSSDLLTSHFNAMLAHHTQDVLHPYAGLLLTYERSSIDVGTTLDGDDDNERHPALDLVTDIEMAIKPSPQSTTMCPICLDPVVPNPSSPAADAAGVSTTMTEPTSYELSCSHVYCYRTSSATMTCIVICMALCAICRLHQDVRGQESRRSQSRRWYANTSSVLVLTEDAIDQLTCPMVECRSAISVVNILQTTTEATFLKYMRFVQQNQFERMPHGRWCPSASCDAMVDCNPKIATFQCSFCKTKGCFKCGNLSHPFRTCHQAMDAQYRDWEARQRRTSNPVKACPSCGVRIWKLDGCAHMTCSKCRHEWCWVCHFRWSAHNKRVCDVVHAWESPYWGPSWPVRFVTKMVVAPCALAVGAVGGLLFGLGLALYGLVIALPKHVYKQLKWQTRRHRAKPSVLSTEFIEQFQQGVHVYIHQEDHVDENDPNHNDWLQGLANGIGRWRNRREDQYVQYAQSVIAGVGGFVSYLSTSATRRTSLDGTPNAITVVVLHGTTTLPHDDVLRALVAVPYVAEVFLVINAQPETVWTAEVAHALTALQRIRPHAHLLAVPNDHPEFNQAYLNAIYTALGHFFLPRRAMAAGLTAPPFATV</sequence>
<protein>
    <recommendedName>
        <fullName evidence="9">RING-type domain-containing protein</fullName>
    </recommendedName>
</protein>
<dbReference type="GO" id="GO:0008270">
    <property type="term" value="F:zinc ion binding"/>
    <property type="evidence" value="ECO:0007669"/>
    <property type="project" value="UniProtKB-KW"/>
</dbReference>
<gene>
    <name evidence="10" type="ORF">H257_02912</name>
</gene>
<dbReference type="PROSITE" id="PS51873">
    <property type="entry name" value="TRIAD"/>
    <property type="match status" value="1"/>
</dbReference>
<dbReference type="GO" id="GO:0004842">
    <property type="term" value="F:ubiquitin-protein transferase activity"/>
    <property type="evidence" value="ECO:0007669"/>
    <property type="project" value="TreeGrafter"/>
</dbReference>
<dbReference type="GO" id="GO:0000151">
    <property type="term" value="C:ubiquitin ligase complex"/>
    <property type="evidence" value="ECO:0007669"/>
    <property type="project" value="TreeGrafter"/>
</dbReference>
<feature type="transmembrane region" description="Helical" evidence="8">
    <location>
        <begin position="365"/>
        <end position="389"/>
    </location>
</feature>
<evidence type="ECO:0000256" key="3">
    <source>
        <dbReference type="ARBA" id="ARBA00022723"/>
    </source>
</evidence>